<feature type="compositionally biased region" description="Basic and acidic residues" evidence="1">
    <location>
        <begin position="118"/>
        <end position="128"/>
    </location>
</feature>
<name>A0A5A7RIP6_STRAF</name>
<gene>
    <name evidence="2" type="ORF">STAS_34876</name>
</gene>
<feature type="region of interest" description="Disordered" evidence="1">
    <location>
        <begin position="113"/>
        <end position="151"/>
    </location>
</feature>
<dbReference type="Proteomes" id="UP000325081">
    <property type="component" value="Unassembled WGS sequence"/>
</dbReference>
<sequence>MGCKSQNLVLSVEQFHEQIPDLKEAASDDSGQFISSTLDAANEKEFGLLDPSGSSFHSRQEISHLLKNFISFCNFNFQGNEHQYSVTSLLALMESSKTLHLLSSVVRNQLLPTPGAFSDEKIKDDGAGTKKSKGKGNNKKSEKDSDEVNLK</sequence>
<keyword evidence="3" id="KW-1185">Reference proteome</keyword>
<organism evidence="2 3">
    <name type="scientific">Striga asiatica</name>
    <name type="common">Asiatic witchweed</name>
    <name type="synonym">Buchnera asiatica</name>
    <dbReference type="NCBI Taxonomy" id="4170"/>
    <lineage>
        <taxon>Eukaryota</taxon>
        <taxon>Viridiplantae</taxon>
        <taxon>Streptophyta</taxon>
        <taxon>Embryophyta</taxon>
        <taxon>Tracheophyta</taxon>
        <taxon>Spermatophyta</taxon>
        <taxon>Magnoliopsida</taxon>
        <taxon>eudicotyledons</taxon>
        <taxon>Gunneridae</taxon>
        <taxon>Pentapetalae</taxon>
        <taxon>asterids</taxon>
        <taxon>lamiids</taxon>
        <taxon>Lamiales</taxon>
        <taxon>Orobanchaceae</taxon>
        <taxon>Buchnereae</taxon>
        <taxon>Striga</taxon>
    </lineage>
</organism>
<dbReference type="AlphaFoldDB" id="A0A5A7RIP6"/>
<reference evidence="3" key="1">
    <citation type="journal article" date="2019" name="Curr. Biol.">
        <title>Genome Sequence of Striga asiatica Provides Insight into the Evolution of Plant Parasitism.</title>
        <authorList>
            <person name="Yoshida S."/>
            <person name="Kim S."/>
            <person name="Wafula E.K."/>
            <person name="Tanskanen J."/>
            <person name="Kim Y.M."/>
            <person name="Honaas L."/>
            <person name="Yang Z."/>
            <person name="Spallek T."/>
            <person name="Conn C.E."/>
            <person name="Ichihashi Y."/>
            <person name="Cheong K."/>
            <person name="Cui S."/>
            <person name="Der J.P."/>
            <person name="Gundlach H."/>
            <person name="Jiao Y."/>
            <person name="Hori C."/>
            <person name="Ishida J.K."/>
            <person name="Kasahara H."/>
            <person name="Kiba T."/>
            <person name="Kim M.S."/>
            <person name="Koo N."/>
            <person name="Laohavisit A."/>
            <person name="Lee Y.H."/>
            <person name="Lumba S."/>
            <person name="McCourt P."/>
            <person name="Mortimer J.C."/>
            <person name="Mutuku J.M."/>
            <person name="Nomura T."/>
            <person name="Sasaki-Sekimoto Y."/>
            <person name="Seto Y."/>
            <person name="Wang Y."/>
            <person name="Wakatake T."/>
            <person name="Sakakibara H."/>
            <person name="Demura T."/>
            <person name="Yamaguchi S."/>
            <person name="Yoneyama K."/>
            <person name="Manabe R.I."/>
            <person name="Nelson D.C."/>
            <person name="Schulman A.H."/>
            <person name="Timko M.P."/>
            <person name="dePamphilis C.W."/>
            <person name="Choi D."/>
            <person name="Shirasu K."/>
        </authorList>
    </citation>
    <scope>NUCLEOTIDE SEQUENCE [LARGE SCALE GENOMIC DNA]</scope>
    <source>
        <strain evidence="3">cv. UVA1</strain>
    </source>
</reference>
<dbReference type="EMBL" id="BKCP01013070">
    <property type="protein sequence ID" value="GER57085.1"/>
    <property type="molecule type" value="Genomic_DNA"/>
</dbReference>
<proteinExistence type="predicted"/>
<protein>
    <submittedName>
        <fullName evidence="2">EF-hand calcium-binding domain-containing protein 1</fullName>
    </submittedName>
</protein>
<accession>A0A5A7RIP6</accession>
<feature type="compositionally biased region" description="Basic and acidic residues" evidence="1">
    <location>
        <begin position="139"/>
        <end position="151"/>
    </location>
</feature>
<evidence type="ECO:0000313" key="2">
    <source>
        <dbReference type="EMBL" id="GER57085.1"/>
    </source>
</evidence>
<comment type="caution">
    <text evidence="2">The sequence shown here is derived from an EMBL/GenBank/DDBJ whole genome shotgun (WGS) entry which is preliminary data.</text>
</comment>
<evidence type="ECO:0000313" key="3">
    <source>
        <dbReference type="Proteomes" id="UP000325081"/>
    </source>
</evidence>
<evidence type="ECO:0000256" key="1">
    <source>
        <dbReference type="SAM" id="MobiDB-lite"/>
    </source>
</evidence>